<dbReference type="InterPro" id="IPR036864">
    <property type="entry name" value="Zn2-C6_fun-type_DNA-bd_sf"/>
</dbReference>
<dbReference type="OrthoDB" id="3546279at2759"/>
<dbReference type="Gene3D" id="4.10.240.10">
    <property type="entry name" value="Zn(2)-C6 fungal-type DNA-binding domain"/>
    <property type="match status" value="1"/>
</dbReference>
<dbReference type="PANTHER" id="PTHR47784">
    <property type="entry name" value="STEROL UPTAKE CONTROL PROTEIN 2"/>
    <property type="match status" value="1"/>
</dbReference>
<keyword evidence="1" id="KW-0539">Nucleus</keyword>
<reference evidence="4" key="1">
    <citation type="journal article" date="2020" name="Stud. Mycol.">
        <title>101 Dothideomycetes genomes: a test case for predicting lifestyles and emergence of pathogens.</title>
        <authorList>
            <person name="Haridas S."/>
            <person name="Albert R."/>
            <person name="Binder M."/>
            <person name="Bloem J."/>
            <person name="Labutti K."/>
            <person name="Salamov A."/>
            <person name="Andreopoulos B."/>
            <person name="Baker S."/>
            <person name="Barry K."/>
            <person name="Bills G."/>
            <person name="Bluhm B."/>
            <person name="Cannon C."/>
            <person name="Castanera R."/>
            <person name="Culley D."/>
            <person name="Daum C."/>
            <person name="Ezra D."/>
            <person name="Gonzalez J."/>
            <person name="Henrissat B."/>
            <person name="Kuo A."/>
            <person name="Liang C."/>
            <person name="Lipzen A."/>
            <person name="Lutzoni F."/>
            <person name="Magnuson J."/>
            <person name="Mondo S."/>
            <person name="Nolan M."/>
            <person name="Ohm R."/>
            <person name="Pangilinan J."/>
            <person name="Park H.-J."/>
            <person name="Ramirez L."/>
            <person name="Alfaro M."/>
            <person name="Sun H."/>
            <person name="Tritt A."/>
            <person name="Yoshinaga Y."/>
            <person name="Zwiers L.-H."/>
            <person name="Turgeon B."/>
            <person name="Goodwin S."/>
            <person name="Spatafora J."/>
            <person name="Crous P."/>
            <person name="Grigoriev I."/>
        </authorList>
    </citation>
    <scope>NUCLEOTIDE SEQUENCE</scope>
    <source>
        <strain evidence="4">Tuck. ex Michener</strain>
    </source>
</reference>
<keyword evidence="5" id="KW-1185">Reference proteome</keyword>
<protein>
    <recommendedName>
        <fullName evidence="3">Zn(2)-C6 fungal-type domain-containing protein</fullName>
    </recommendedName>
</protein>
<evidence type="ECO:0000313" key="5">
    <source>
        <dbReference type="Proteomes" id="UP000800092"/>
    </source>
</evidence>
<dbReference type="AlphaFoldDB" id="A0A6A6HHB8"/>
<dbReference type="GO" id="GO:0001228">
    <property type="term" value="F:DNA-binding transcription activator activity, RNA polymerase II-specific"/>
    <property type="evidence" value="ECO:0007669"/>
    <property type="project" value="TreeGrafter"/>
</dbReference>
<dbReference type="PANTHER" id="PTHR47784:SF5">
    <property type="entry name" value="STEROL UPTAKE CONTROL PROTEIN 2"/>
    <property type="match status" value="1"/>
</dbReference>
<dbReference type="PROSITE" id="PS50048">
    <property type="entry name" value="ZN2_CY6_FUNGAL_2"/>
    <property type="match status" value="1"/>
</dbReference>
<feature type="compositionally biased region" description="Polar residues" evidence="2">
    <location>
        <begin position="319"/>
        <end position="328"/>
    </location>
</feature>
<proteinExistence type="predicted"/>
<name>A0A6A6HHB8_VIRVR</name>
<dbReference type="GO" id="GO:0008270">
    <property type="term" value="F:zinc ion binding"/>
    <property type="evidence" value="ECO:0007669"/>
    <property type="project" value="InterPro"/>
</dbReference>
<dbReference type="EMBL" id="ML991779">
    <property type="protein sequence ID" value="KAF2237534.1"/>
    <property type="molecule type" value="Genomic_DNA"/>
</dbReference>
<evidence type="ECO:0000256" key="2">
    <source>
        <dbReference type="SAM" id="MobiDB-lite"/>
    </source>
</evidence>
<dbReference type="CDD" id="cd00067">
    <property type="entry name" value="GAL4"/>
    <property type="match status" value="1"/>
</dbReference>
<dbReference type="InterPro" id="IPR021858">
    <property type="entry name" value="Fun_TF"/>
</dbReference>
<dbReference type="SMART" id="SM00066">
    <property type="entry name" value="GAL4"/>
    <property type="match status" value="1"/>
</dbReference>
<evidence type="ECO:0000259" key="3">
    <source>
        <dbReference type="PROSITE" id="PS50048"/>
    </source>
</evidence>
<dbReference type="Proteomes" id="UP000800092">
    <property type="component" value="Unassembled WGS sequence"/>
</dbReference>
<feature type="domain" description="Zn(2)-C6 fungal-type" evidence="3">
    <location>
        <begin position="13"/>
        <end position="46"/>
    </location>
</feature>
<evidence type="ECO:0000313" key="4">
    <source>
        <dbReference type="EMBL" id="KAF2237534.1"/>
    </source>
</evidence>
<dbReference type="Pfam" id="PF11951">
    <property type="entry name" value="Fungal_trans_2"/>
    <property type="match status" value="1"/>
</dbReference>
<dbReference type="Pfam" id="PF00172">
    <property type="entry name" value="Zn_clus"/>
    <property type="match status" value="1"/>
</dbReference>
<dbReference type="SUPFAM" id="SSF57701">
    <property type="entry name" value="Zn2/Cys6 DNA-binding domain"/>
    <property type="match status" value="1"/>
</dbReference>
<dbReference type="InterPro" id="IPR053157">
    <property type="entry name" value="Sterol_Uptake_Regulator"/>
</dbReference>
<accession>A0A6A6HHB8</accession>
<organism evidence="4 5">
    <name type="scientific">Viridothelium virens</name>
    <name type="common">Speckled blister lichen</name>
    <name type="synonym">Trypethelium virens</name>
    <dbReference type="NCBI Taxonomy" id="1048519"/>
    <lineage>
        <taxon>Eukaryota</taxon>
        <taxon>Fungi</taxon>
        <taxon>Dikarya</taxon>
        <taxon>Ascomycota</taxon>
        <taxon>Pezizomycotina</taxon>
        <taxon>Dothideomycetes</taxon>
        <taxon>Dothideomycetes incertae sedis</taxon>
        <taxon>Trypetheliales</taxon>
        <taxon>Trypetheliaceae</taxon>
        <taxon>Viridothelium</taxon>
    </lineage>
</organism>
<sequence length="493" mass="55562">MVDGRASKKSRAGCLTCKLRKVKCDETRPTCGNCNRYFQHAGACQWAPREISVEKSSRPDGRHFEAYQHSRAQSNLSPNLRLHGHIVGTISTEENQLFHHFTAITCRTLPLCPEPAALNLWTYAIPQIASEHGYLRSAMIATAALHYYHLKPDDESMLNRASHFYGRSLRALSRDLAEPSRTNAEPLVMASLLISMLSSQFTRTFSKSLNFTPAIDYFRVAKGNAALLRATAKWTKDSALKGYLESRSTYSTSIGPRSPSHDANRSLAIEAPKETPTEPNRNLLFIQQNGPALDHKAVRTVRSRVMVEYRRSKRKLVSQLPSRGSSNRIAPLEPEQQDPRLSSSNITVSQDLLQTIAPPSSPTFSYLLHGISPTHPSHDTFTAYLAHLESTLEAMHAGEPLHLLRIRSSTMPGKTPPEFVELVEGRDERALVMMMHHYALLKLVDDVWWMRGIAKYNFDGLRGMVSRDWDWALEGPMKVMKWINEGEKMMAIE</sequence>
<dbReference type="InterPro" id="IPR001138">
    <property type="entry name" value="Zn2Cys6_DnaBD"/>
</dbReference>
<evidence type="ECO:0000256" key="1">
    <source>
        <dbReference type="ARBA" id="ARBA00023242"/>
    </source>
</evidence>
<feature type="region of interest" description="Disordered" evidence="2">
    <location>
        <begin position="316"/>
        <end position="343"/>
    </location>
</feature>
<gene>
    <name evidence="4" type="ORF">EV356DRAFT_377949</name>
</gene>